<dbReference type="EMBL" id="CP053979">
    <property type="protein sequence ID" value="QKH22954.1"/>
    <property type="molecule type" value="Genomic_DNA"/>
</dbReference>
<reference evidence="2" key="2">
    <citation type="submission" date="2019-07" db="EMBL/GenBank/DDBJ databases">
        <title>Phylogenomic Reclassification of ATCC Bacillus Strains and Various Taxa within the Genus Bacillus.</title>
        <authorList>
            <person name="Riojas M.A."/>
            <person name="Frank A.M."/>
            <person name="Fenn S.L."/>
            <person name="King S.P."/>
            <person name="Brower S.M."/>
            <person name="Hazbon M.H."/>
        </authorList>
    </citation>
    <scope>NUCLEOTIDE SEQUENCE</scope>
    <source>
        <strain evidence="2">ATCC 35646</strain>
    </source>
</reference>
<dbReference type="EMBL" id="CP009334">
    <property type="protein sequence ID" value="AJG74025.1"/>
    <property type="molecule type" value="Genomic_DNA"/>
</dbReference>
<dbReference type="AlphaFoldDB" id="A0A0B5NCB1"/>
<geneLocation type="plasmid" evidence="3 5">
    <name>unnamed3</name>
</geneLocation>
<dbReference type="Proteomes" id="UP000031876">
    <property type="component" value="Plasmid 2"/>
</dbReference>
<evidence type="ECO:0000313" key="1">
    <source>
        <dbReference type="EMBL" id="AJG74025.1"/>
    </source>
</evidence>
<accession>A0A0B5NCB1</accession>
<evidence type="ECO:0000313" key="4">
    <source>
        <dbReference type="Proteomes" id="UP000031876"/>
    </source>
</evidence>
<dbReference type="Proteomes" id="UP000501107">
    <property type="component" value="Plasmid unnamed3"/>
</dbReference>
<sequence>MKQIVREDILDFQLGKLPWNKMFENESELIHALTLVNYEDYKGRGYENPKLVKDFQSRLACGLPLSVSQVLQLKRIAKDIYTYVSKECVG</sequence>
<evidence type="ECO:0000313" key="5">
    <source>
        <dbReference type="Proteomes" id="UP000501107"/>
    </source>
</evidence>
<dbReference type="Proteomes" id="UP001181533">
    <property type="component" value="Unassembled WGS sequence"/>
</dbReference>
<evidence type="ECO:0000313" key="2">
    <source>
        <dbReference type="EMBL" id="MDR4174660.1"/>
    </source>
</evidence>
<reference evidence="1 4" key="1">
    <citation type="journal article" date="2015" name="Genome Announc.">
        <title>Complete genome sequences for 35 biothreat assay-relevant bacillus species.</title>
        <authorList>
            <person name="Johnson S.L."/>
            <person name="Daligault H.E."/>
            <person name="Davenport K.W."/>
            <person name="Jaissle J."/>
            <person name="Frey K.G."/>
            <person name="Ladner J.T."/>
            <person name="Broomall S.M."/>
            <person name="Bishop-Lilly K.A."/>
            <person name="Bruce D.C."/>
            <person name="Gibbons H.S."/>
            <person name="Coyne S.R."/>
            <person name="Lo C.C."/>
            <person name="Meincke L."/>
            <person name="Munk A.C."/>
            <person name="Koroleva G.I."/>
            <person name="Rosenzweig C.N."/>
            <person name="Palacios G.F."/>
            <person name="Redden C.L."/>
            <person name="Minogue T.D."/>
            <person name="Chain P.S."/>
        </authorList>
    </citation>
    <scope>NUCLEOTIDE SEQUENCE [LARGE SCALE GENOMIC DNA]</scope>
    <source>
        <strain evidence="1 4">HD1011</strain>
        <plasmid evidence="1 4">2</plasmid>
    </source>
</reference>
<dbReference type="EMBL" id="VKQN01000001">
    <property type="protein sequence ID" value="MDR4174660.1"/>
    <property type="molecule type" value="Genomic_DNA"/>
</dbReference>
<dbReference type="KEGG" id="btw:BF38_6038"/>
<gene>
    <name evidence="1" type="ORF">BF38_6038</name>
    <name evidence="2" type="ORF">FO599_00760</name>
    <name evidence="3" type="ORF">FOC89_02955</name>
</gene>
<protein>
    <submittedName>
        <fullName evidence="3">Uncharacterized protein</fullName>
    </submittedName>
</protein>
<dbReference type="RefSeq" id="WP_000810060.1">
    <property type="nucleotide sequence ID" value="NZ_CP009334.1"/>
</dbReference>
<reference evidence="3 5" key="3">
    <citation type="submission" date="2020-05" db="EMBL/GenBank/DDBJ databases">
        <title>FDA dAtabase for Regulatory Grade micrObial Sequences (FDA-ARGOS): Supporting development and validation of Infectious Disease Dx tests.</title>
        <authorList>
            <person name="Nelson B."/>
            <person name="Plummer A."/>
            <person name="Tallon L."/>
            <person name="Sadzewicz L."/>
            <person name="Zhao X."/>
            <person name="Vavikolanu K."/>
            <person name="Mehta A."/>
            <person name="Aluvathingal J."/>
            <person name="Nadendla S."/>
            <person name="Myers T."/>
            <person name="Yan Y."/>
            <person name="Sichtig H."/>
        </authorList>
    </citation>
    <scope>NUCLEOTIDE SEQUENCE [LARGE SCALE GENOMIC DNA]</scope>
    <source>
        <strain evidence="3 5">FDAARGOS_795</strain>
        <plasmid evidence="3 5">unnamed3</plasmid>
    </source>
</reference>
<organism evidence="3 5">
    <name type="scientific">Bacillus thuringiensis</name>
    <dbReference type="NCBI Taxonomy" id="1428"/>
    <lineage>
        <taxon>Bacteria</taxon>
        <taxon>Bacillati</taxon>
        <taxon>Bacillota</taxon>
        <taxon>Bacilli</taxon>
        <taxon>Bacillales</taxon>
        <taxon>Bacillaceae</taxon>
        <taxon>Bacillus</taxon>
        <taxon>Bacillus cereus group</taxon>
    </lineage>
</organism>
<keyword evidence="3" id="KW-0614">Plasmid</keyword>
<proteinExistence type="predicted"/>
<geneLocation type="plasmid" evidence="1 4">
    <name>2</name>
</geneLocation>
<name>A0A0B5NCB1_BACTU</name>
<evidence type="ECO:0000313" key="3">
    <source>
        <dbReference type="EMBL" id="QKH22954.1"/>
    </source>
</evidence>